<organism evidence="1 2">
    <name type="scientific">Botryotinia calthae</name>
    <dbReference type="NCBI Taxonomy" id="38488"/>
    <lineage>
        <taxon>Eukaryota</taxon>
        <taxon>Fungi</taxon>
        <taxon>Dikarya</taxon>
        <taxon>Ascomycota</taxon>
        <taxon>Pezizomycotina</taxon>
        <taxon>Leotiomycetes</taxon>
        <taxon>Helotiales</taxon>
        <taxon>Sclerotiniaceae</taxon>
        <taxon>Botryotinia</taxon>
    </lineage>
</organism>
<evidence type="ECO:0000313" key="2">
    <source>
        <dbReference type="Proteomes" id="UP000297299"/>
    </source>
</evidence>
<protein>
    <submittedName>
        <fullName evidence="1">Uncharacterized protein</fullName>
    </submittedName>
</protein>
<dbReference type="EMBL" id="PHWZ01000017">
    <property type="protein sequence ID" value="TEY85112.1"/>
    <property type="molecule type" value="Genomic_DNA"/>
</dbReference>
<sequence length="63" mass="7199">MIRNGLQAPAQALTFYPIWSMLLFRDNTEHQNDVDAIRDEGTVAGRFSNADFQMHGTRFARAQ</sequence>
<dbReference type="Proteomes" id="UP000297299">
    <property type="component" value="Unassembled WGS sequence"/>
</dbReference>
<evidence type="ECO:0000313" key="1">
    <source>
        <dbReference type="EMBL" id="TEY85112.1"/>
    </source>
</evidence>
<dbReference type="AlphaFoldDB" id="A0A4Y8DF57"/>
<accession>A0A4Y8DF57</accession>
<comment type="caution">
    <text evidence="1">The sequence shown here is derived from an EMBL/GenBank/DDBJ whole genome shotgun (WGS) entry which is preliminary data.</text>
</comment>
<gene>
    <name evidence="1" type="ORF">BOTCAL_0017g00250</name>
</gene>
<name>A0A4Y8DF57_9HELO</name>
<keyword evidence="2" id="KW-1185">Reference proteome</keyword>
<reference evidence="1 2" key="1">
    <citation type="submission" date="2017-11" db="EMBL/GenBank/DDBJ databases">
        <title>Comparative genomics of Botrytis spp.</title>
        <authorList>
            <person name="Valero-Jimenez C.A."/>
            <person name="Tapia P."/>
            <person name="Veloso J."/>
            <person name="Silva-Moreno E."/>
            <person name="Staats M."/>
            <person name="Valdes J.H."/>
            <person name="Van Kan J.A.L."/>
        </authorList>
    </citation>
    <scope>NUCLEOTIDE SEQUENCE [LARGE SCALE GENOMIC DNA]</scope>
    <source>
        <strain evidence="1 2">MUCL2830</strain>
    </source>
</reference>
<proteinExistence type="predicted"/>